<proteinExistence type="predicted"/>
<dbReference type="PIRSF" id="PIRSF017393">
    <property type="entry name" value="MTase_SAV2177"/>
    <property type="match status" value="1"/>
</dbReference>
<gene>
    <name evidence="1" type="ORF">GCM10023224_50800</name>
</gene>
<dbReference type="Gene3D" id="3.40.50.150">
    <property type="entry name" value="Vaccinia Virus protein VP39"/>
    <property type="match status" value="1"/>
</dbReference>
<protein>
    <submittedName>
        <fullName evidence="1">SAM-dependent methyltransferase</fullName>
    </submittedName>
</protein>
<evidence type="ECO:0000313" key="2">
    <source>
        <dbReference type="Proteomes" id="UP001499993"/>
    </source>
</evidence>
<evidence type="ECO:0000313" key="1">
    <source>
        <dbReference type="EMBL" id="GAA4958644.1"/>
    </source>
</evidence>
<dbReference type="Proteomes" id="UP001499993">
    <property type="component" value="Unassembled WGS sequence"/>
</dbReference>
<name>A0ABP9H0F0_9ACTN</name>
<dbReference type="EMBL" id="BAABIK010000055">
    <property type="protein sequence ID" value="GAA4958644.1"/>
    <property type="molecule type" value="Genomic_DNA"/>
</dbReference>
<reference evidence="2" key="1">
    <citation type="journal article" date="2019" name="Int. J. Syst. Evol. Microbiol.">
        <title>The Global Catalogue of Microorganisms (GCM) 10K type strain sequencing project: providing services to taxonomists for standard genome sequencing and annotation.</title>
        <authorList>
            <consortium name="The Broad Institute Genomics Platform"/>
            <consortium name="The Broad Institute Genome Sequencing Center for Infectious Disease"/>
            <person name="Wu L."/>
            <person name="Ma J."/>
        </authorList>
    </citation>
    <scope>NUCLEOTIDE SEQUENCE [LARGE SCALE GENOMIC DNA]</scope>
    <source>
        <strain evidence="2">JCM 18123</strain>
    </source>
</reference>
<comment type="caution">
    <text evidence="1">The sequence shown here is derived from an EMBL/GenBank/DDBJ whole genome shotgun (WGS) entry which is preliminary data.</text>
</comment>
<dbReference type="SUPFAM" id="SSF53335">
    <property type="entry name" value="S-adenosyl-L-methionine-dependent methyltransferases"/>
    <property type="match status" value="1"/>
</dbReference>
<keyword evidence="1" id="KW-0489">Methyltransferase</keyword>
<dbReference type="RefSeq" id="WP_345559462.1">
    <property type="nucleotide sequence ID" value="NZ_BAABIK010000055.1"/>
</dbReference>
<accession>A0ABP9H0F0</accession>
<dbReference type="GO" id="GO:0008168">
    <property type="term" value="F:methyltransferase activity"/>
    <property type="evidence" value="ECO:0007669"/>
    <property type="project" value="UniProtKB-KW"/>
</dbReference>
<organism evidence="1 2">
    <name type="scientific">Streptomonospora halophila</name>
    <dbReference type="NCBI Taxonomy" id="427369"/>
    <lineage>
        <taxon>Bacteria</taxon>
        <taxon>Bacillati</taxon>
        <taxon>Actinomycetota</taxon>
        <taxon>Actinomycetes</taxon>
        <taxon>Streptosporangiales</taxon>
        <taxon>Nocardiopsidaceae</taxon>
        <taxon>Streptomonospora</taxon>
    </lineage>
</organism>
<dbReference type="InterPro" id="IPR029063">
    <property type="entry name" value="SAM-dependent_MTases_sf"/>
</dbReference>
<dbReference type="Pfam" id="PF04672">
    <property type="entry name" value="Methyltransf_19"/>
    <property type="match status" value="1"/>
</dbReference>
<keyword evidence="2" id="KW-1185">Reference proteome</keyword>
<sequence length="294" mass="32679">MPRFESPEFMKRAGDAYNPIAPDIKTEKASIARVYSYYLGGKDHFEADREMANYAESVVPGVTDLALGNRAFVQRATRYLASERGVDQFLDIGSGLPTDGNVHEIAHESMPEAHVVYVDNDPIVLAHARALLADNHTTLVIRKDLTRPEEVLAEAERTGLIDLSRPLALMLGGILHHLGDEQDPDGIARQLRDALAPGSCLVISHFCEPDPAQLPEDSERARRLQAAFLERLKTGMWRSPEQIRSYFGDWRLVEPGLVTLNRWRPLPPDAKSIGTYTMPPRNENLIVGGIAVKP</sequence>
<keyword evidence="1" id="KW-0808">Transferase</keyword>
<dbReference type="GO" id="GO:0032259">
    <property type="term" value="P:methylation"/>
    <property type="evidence" value="ECO:0007669"/>
    <property type="project" value="UniProtKB-KW"/>
</dbReference>
<dbReference type="InterPro" id="IPR006764">
    <property type="entry name" value="SAM_dep_MeTrfase_SAV2177_type"/>
</dbReference>